<evidence type="ECO:0008006" key="4">
    <source>
        <dbReference type="Google" id="ProtNLM"/>
    </source>
</evidence>
<sequence>MKEQVLSILIQLILGVVGIIAGYVLKKISNALELQKQSSIAKKGAYNYKHALNMAKGLYYVLEDEFSSLKKSGNGKKSEMEKRLLEVIPSLTQNELDAINKEVCCVVKPLVQPVEIEQVTTENTVNDKIT</sequence>
<name>A0ABW8SRP6_9CLOT</name>
<evidence type="ECO:0000313" key="3">
    <source>
        <dbReference type="Proteomes" id="UP001623660"/>
    </source>
</evidence>
<proteinExistence type="predicted"/>
<organism evidence="2 3">
    <name type="scientific">Candidatus Clostridium eludens</name>
    <dbReference type="NCBI Taxonomy" id="3381663"/>
    <lineage>
        <taxon>Bacteria</taxon>
        <taxon>Bacillati</taxon>
        <taxon>Bacillota</taxon>
        <taxon>Clostridia</taxon>
        <taxon>Eubacteriales</taxon>
        <taxon>Clostridiaceae</taxon>
        <taxon>Clostridium</taxon>
    </lineage>
</organism>
<feature type="transmembrane region" description="Helical" evidence="1">
    <location>
        <begin position="6"/>
        <end position="25"/>
    </location>
</feature>
<keyword evidence="1" id="KW-0472">Membrane</keyword>
<reference evidence="2 3" key="1">
    <citation type="submission" date="2024-11" db="EMBL/GenBank/DDBJ databases">
        <authorList>
            <person name="Heng Y.C."/>
            <person name="Lim A.C.H."/>
            <person name="Lee J.K.Y."/>
            <person name="Kittelmann S."/>
        </authorList>
    </citation>
    <scope>NUCLEOTIDE SEQUENCE [LARGE SCALE GENOMIC DNA]</scope>
    <source>
        <strain evidence="2 3">WILCCON 0269</strain>
    </source>
</reference>
<keyword evidence="3" id="KW-1185">Reference proteome</keyword>
<dbReference type="EMBL" id="JBJHZX010000063">
    <property type="protein sequence ID" value="MFL0198493.1"/>
    <property type="molecule type" value="Genomic_DNA"/>
</dbReference>
<dbReference type="RefSeq" id="WP_406794603.1">
    <property type="nucleotide sequence ID" value="NZ_JBJHZX010000063.1"/>
</dbReference>
<protein>
    <recommendedName>
        <fullName evidence="4">Phage holin</fullName>
    </recommendedName>
</protein>
<keyword evidence="1" id="KW-0812">Transmembrane</keyword>
<evidence type="ECO:0000256" key="1">
    <source>
        <dbReference type="SAM" id="Phobius"/>
    </source>
</evidence>
<keyword evidence="1" id="KW-1133">Transmembrane helix</keyword>
<comment type="caution">
    <text evidence="2">The sequence shown here is derived from an EMBL/GenBank/DDBJ whole genome shotgun (WGS) entry which is preliminary data.</text>
</comment>
<accession>A0ABW8SRP6</accession>
<gene>
    <name evidence="2" type="ORF">ACJDU8_23465</name>
</gene>
<dbReference type="Proteomes" id="UP001623660">
    <property type="component" value="Unassembled WGS sequence"/>
</dbReference>
<evidence type="ECO:0000313" key="2">
    <source>
        <dbReference type="EMBL" id="MFL0198493.1"/>
    </source>
</evidence>